<dbReference type="GO" id="GO:0016829">
    <property type="term" value="F:lyase activity"/>
    <property type="evidence" value="ECO:0007669"/>
    <property type="project" value="UniProtKB-KW"/>
</dbReference>
<dbReference type="InterPro" id="IPR004360">
    <property type="entry name" value="Glyas_Fos-R_dOase_dom"/>
</dbReference>
<feature type="domain" description="VOC" evidence="1">
    <location>
        <begin position="2"/>
        <end position="122"/>
    </location>
</feature>
<dbReference type="InterPro" id="IPR037523">
    <property type="entry name" value="VOC_core"/>
</dbReference>
<proteinExistence type="predicted"/>
<evidence type="ECO:0000259" key="1">
    <source>
        <dbReference type="PROSITE" id="PS51819"/>
    </source>
</evidence>
<comment type="caution">
    <text evidence="2">The sequence shown here is derived from an EMBL/GenBank/DDBJ whole genome shotgun (WGS) entry which is preliminary data.</text>
</comment>
<accession>A0A841PVQ2</accession>
<dbReference type="GO" id="GO:0051213">
    <property type="term" value="F:dioxygenase activity"/>
    <property type="evidence" value="ECO:0007669"/>
    <property type="project" value="UniProtKB-KW"/>
</dbReference>
<reference evidence="2 3" key="1">
    <citation type="submission" date="2020-08" db="EMBL/GenBank/DDBJ databases">
        <title>Genomic Encyclopedia of Type Strains, Phase IV (KMG-IV): sequencing the most valuable type-strain genomes for metagenomic binning, comparative biology and taxonomic classification.</title>
        <authorList>
            <person name="Goeker M."/>
        </authorList>
    </citation>
    <scope>NUCLEOTIDE SEQUENCE [LARGE SCALE GENOMIC DNA]</scope>
    <source>
        <strain evidence="2 3">DSM 100039</strain>
    </source>
</reference>
<dbReference type="InterPro" id="IPR029068">
    <property type="entry name" value="Glyas_Bleomycin-R_OHBP_Dase"/>
</dbReference>
<keyword evidence="3" id="KW-1185">Reference proteome</keyword>
<organism evidence="2 3">
    <name type="scientific">Mesorhizobium sangaii</name>
    <dbReference type="NCBI Taxonomy" id="505389"/>
    <lineage>
        <taxon>Bacteria</taxon>
        <taxon>Pseudomonadati</taxon>
        <taxon>Pseudomonadota</taxon>
        <taxon>Alphaproteobacteria</taxon>
        <taxon>Hyphomicrobiales</taxon>
        <taxon>Phyllobacteriaceae</taxon>
        <taxon>Mesorhizobium</taxon>
    </lineage>
</organism>
<dbReference type="EMBL" id="JACHEF010000005">
    <property type="protein sequence ID" value="MBB6412485.1"/>
    <property type="molecule type" value="Genomic_DNA"/>
</dbReference>
<evidence type="ECO:0000313" key="3">
    <source>
        <dbReference type="Proteomes" id="UP000556329"/>
    </source>
</evidence>
<keyword evidence="2" id="KW-0560">Oxidoreductase</keyword>
<name>A0A841PVQ2_9HYPH</name>
<protein>
    <submittedName>
        <fullName evidence="2">Catechol 2,3-dioxygenase-like lactoylglutathione lyase family enzyme</fullName>
    </submittedName>
</protein>
<dbReference type="Gene3D" id="3.10.180.10">
    <property type="entry name" value="2,3-Dihydroxybiphenyl 1,2-Dioxygenase, domain 1"/>
    <property type="match status" value="1"/>
</dbReference>
<keyword evidence="2" id="KW-0223">Dioxygenase</keyword>
<dbReference type="AlphaFoldDB" id="A0A841PVQ2"/>
<gene>
    <name evidence="2" type="ORF">HNQ71_005175</name>
</gene>
<sequence length="137" mass="15173">MNFVSVRIITSDVQRLVRFYGEITGMPVTIYTEDFAELATPACTLAIGSTRTLQLFGGDVARPADNHTAIIEFRVGDVDAEFARLSDTIKDATVQRPTTMPWGNRSLLFRDPDGNLVNFFTPVTAEAIKKFDKEVVA</sequence>
<dbReference type="PROSITE" id="PS51819">
    <property type="entry name" value="VOC"/>
    <property type="match status" value="1"/>
</dbReference>
<evidence type="ECO:0000313" key="2">
    <source>
        <dbReference type="EMBL" id="MBB6412485.1"/>
    </source>
</evidence>
<keyword evidence="2" id="KW-0456">Lyase</keyword>
<dbReference type="Pfam" id="PF00903">
    <property type="entry name" value="Glyoxalase"/>
    <property type="match status" value="1"/>
</dbReference>
<dbReference type="Proteomes" id="UP000556329">
    <property type="component" value="Unassembled WGS sequence"/>
</dbReference>
<dbReference type="RefSeq" id="WP_184875457.1">
    <property type="nucleotide sequence ID" value="NZ_JACHEF010000005.1"/>
</dbReference>
<dbReference type="SUPFAM" id="SSF54593">
    <property type="entry name" value="Glyoxalase/Bleomycin resistance protein/Dihydroxybiphenyl dioxygenase"/>
    <property type="match status" value="1"/>
</dbReference>